<dbReference type="Proteomes" id="UP001108280">
    <property type="component" value="Chromosome 8"/>
</dbReference>
<gene>
    <name evidence="3 4 5" type="primary">LOC107979351</name>
</gene>
<dbReference type="AlphaFoldDB" id="A0A9J7K8P7"/>
<keyword evidence="2" id="KW-1185">Reference proteome</keyword>
<protein>
    <submittedName>
        <fullName evidence="3 4">Uncharacterized protein LOC107979351 isoform X4</fullName>
    </submittedName>
</protein>
<evidence type="ECO:0000313" key="4">
    <source>
        <dbReference type="RefSeq" id="XP_035304369.1"/>
    </source>
</evidence>
<dbReference type="RefSeq" id="XP_035304370.1">
    <property type="nucleotide sequence ID" value="XM_035448479.1"/>
</dbReference>
<evidence type="ECO:0000313" key="5">
    <source>
        <dbReference type="RefSeq" id="XP_035304370.1"/>
    </source>
</evidence>
<accession>A0A9J7K8P7</accession>
<evidence type="ECO:0000313" key="3">
    <source>
        <dbReference type="RefSeq" id="XP_035304368.1"/>
    </source>
</evidence>
<reference evidence="3 4" key="3">
    <citation type="submission" date="2025-04" db="UniProtKB">
        <authorList>
            <consortium name="RefSeq"/>
        </authorList>
    </citation>
    <scope>IDENTIFICATION</scope>
    <source>
        <strain evidence="3 4">17A/GY</strain>
        <tissue evidence="3 4">Liver</tissue>
    </source>
</reference>
<sequence length="181" mass="19949">MAEFEAFPGTSSCLQQPEMPEFCTLLQLTAFPTMDLWNSLICLFAAIRPRKTVKTGMVTRTPMENPPLSGRRRPWATNDNQVKNRGLRVSEIETTVEKGPVSSHQDKEAPALYPLEKRSPCGAHGLTLQSSHHGPSEATFCSAALTRYLPVFSSRALCPAYREPTLGCFSSMTETKQTAGI</sequence>
<dbReference type="RefSeq" id="XP_035304369.1">
    <property type="nucleotide sequence ID" value="XM_035448478.1"/>
</dbReference>
<dbReference type="RefSeq" id="XP_035304368.1">
    <property type="nucleotide sequence ID" value="XM_035448477.1"/>
</dbReference>
<evidence type="ECO:0000256" key="1">
    <source>
        <dbReference type="SAM" id="MobiDB-lite"/>
    </source>
</evidence>
<organism evidence="2 5">
    <name type="scientific">Cricetulus griseus</name>
    <name type="common">Chinese hamster</name>
    <name type="synonym">Cricetulus barabensis griseus</name>
    <dbReference type="NCBI Taxonomy" id="10029"/>
    <lineage>
        <taxon>Eukaryota</taxon>
        <taxon>Metazoa</taxon>
        <taxon>Chordata</taxon>
        <taxon>Craniata</taxon>
        <taxon>Vertebrata</taxon>
        <taxon>Euteleostomi</taxon>
        <taxon>Mammalia</taxon>
        <taxon>Eutheria</taxon>
        <taxon>Euarchontoglires</taxon>
        <taxon>Glires</taxon>
        <taxon>Rodentia</taxon>
        <taxon>Myomorpha</taxon>
        <taxon>Muroidea</taxon>
        <taxon>Cricetidae</taxon>
        <taxon>Cricetinae</taxon>
        <taxon>Cricetulus</taxon>
    </lineage>
</organism>
<reference evidence="2" key="2">
    <citation type="journal article" date="2020" name="Biotechnol. Bioeng.">
        <title>Chromosome-scale scaffolds for the Chinese hamster reference genome assembly to facilitate the study of the CHO epigenome.</title>
        <authorList>
            <person name="Hilliard W."/>
            <person name="MacDonald M."/>
            <person name="Lee K.H."/>
        </authorList>
    </citation>
    <scope>NUCLEOTIDE SEQUENCE [LARGE SCALE GENOMIC DNA]</scope>
    <source>
        <strain evidence="2">17A/GY</strain>
    </source>
</reference>
<reference evidence="2" key="1">
    <citation type="journal article" date="2018" name="Biotechnol. Bioeng.">
        <title>A reference genome of the Chinese hamster based on a hybrid assembly strategy.</title>
        <authorList>
            <person name="Rupp O."/>
            <person name="MacDonald M.L."/>
            <person name="Li S."/>
            <person name="Dhiman H."/>
            <person name="Polson S."/>
            <person name="Griep S."/>
            <person name="Heffner K."/>
            <person name="Hernandez I."/>
            <person name="Brinkrolf K."/>
            <person name="Jadhav V."/>
            <person name="Samoudi M."/>
            <person name="Hao H."/>
            <person name="Kingham B."/>
            <person name="Goesmann A."/>
            <person name="Betenbaugh M.J."/>
            <person name="Lewis N.E."/>
            <person name="Borth N."/>
            <person name="Lee K.H."/>
        </authorList>
    </citation>
    <scope>NUCLEOTIDE SEQUENCE [LARGE SCALE GENOMIC DNA]</scope>
    <source>
        <strain evidence="2">17A/GY</strain>
    </source>
</reference>
<feature type="region of interest" description="Disordered" evidence="1">
    <location>
        <begin position="59"/>
        <end position="78"/>
    </location>
</feature>
<dbReference type="GeneID" id="107979351"/>
<name>A0A9J7K8P7_CRIGR</name>
<evidence type="ECO:0000313" key="2">
    <source>
        <dbReference type="Proteomes" id="UP001108280"/>
    </source>
</evidence>
<proteinExistence type="predicted"/>